<comment type="caution">
    <text evidence="1">The sequence shown here is derived from an EMBL/GenBank/DDBJ whole genome shotgun (WGS) entry which is preliminary data.</text>
</comment>
<sequence length="304" mass="32909">MVDKGKSPSQDIGYVDLGTSVRSVYDATLTPQTEHGLAYQNLRYSRRPIPSALTAKTSSMISKTIYLCEETSEELLFVVDVHTGYSGTGPLGLRPGIILYDGTSKKKDALLAAAGYMNRWHVLALSVDSRIFLPPVMPEKTSTSLTKETMRAHTCADGGPAFTFSIVLERSGRLSRETFQWRKCEDLKGRELGKGGFKLLWIAAESEAGLGSNGGGGADLQPHGHASGQVVASFSRLTTLTAAISLRFEGDGLSGVLGDRWRIAVVITALRLRILQMNGGTNKLLIEIGNKIYGKQRHLPINGL</sequence>
<dbReference type="AlphaFoldDB" id="A0A9Q0ATV8"/>
<gene>
    <name evidence="1" type="ORF">JX265_003204</name>
</gene>
<protein>
    <submittedName>
        <fullName evidence="1">Uncharacterized protein</fullName>
    </submittedName>
</protein>
<dbReference type="Proteomes" id="UP000829685">
    <property type="component" value="Unassembled WGS sequence"/>
</dbReference>
<name>A0A9Q0ATV8_9PEZI</name>
<dbReference type="EMBL" id="JAFIMR010000005">
    <property type="protein sequence ID" value="KAI1879027.1"/>
    <property type="molecule type" value="Genomic_DNA"/>
</dbReference>
<reference evidence="1" key="1">
    <citation type="submission" date="2021-03" db="EMBL/GenBank/DDBJ databases">
        <title>Revisited historic fungal species revealed as producer of novel bioactive compounds through whole genome sequencing and comparative genomics.</title>
        <authorList>
            <person name="Vignolle G.A."/>
            <person name="Hochenegger N."/>
            <person name="Mach R.L."/>
            <person name="Mach-Aigner A.R."/>
            <person name="Javad Rahimi M."/>
            <person name="Salim K.A."/>
            <person name="Chan C.M."/>
            <person name="Lim L.B.L."/>
            <person name="Cai F."/>
            <person name="Druzhinina I.S."/>
            <person name="U'Ren J.M."/>
            <person name="Derntl C."/>
        </authorList>
    </citation>
    <scope>NUCLEOTIDE SEQUENCE</scope>
    <source>
        <strain evidence="1">TUCIM 5799</strain>
    </source>
</reference>
<proteinExistence type="predicted"/>
<evidence type="ECO:0000313" key="1">
    <source>
        <dbReference type="EMBL" id="KAI1879027.1"/>
    </source>
</evidence>
<organism evidence="1 2">
    <name type="scientific">Neoarthrinium moseri</name>
    <dbReference type="NCBI Taxonomy" id="1658444"/>
    <lineage>
        <taxon>Eukaryota</taxon>
        <taxon>Fungi</taxon>
        <taxon>Dikarya</taxon>
        <taxon>Ascomycota</taxon>
        <taxon>Pezizomycotina</taxon>
        <taxon>Sordariomycetes</taxon>
        <taxon>Xylariomycetidae</taxon>
        <taxon>Amphisphaeriales</taxon>
        <taxon>Apiosporaceae</taxon>
        <taxon>Neoarthrinium</taxon>
    </lineage>
</organism>
<accession>A0A9Q0ATV8</accession>
<evidence type="ECO:0000313" key="2">
    <source>
        <dbReference type="Proteomes" id="UP000829685"/>
    </source>
</evidence>
<keyword evidence="2" id="KW-1185">Reference proteome</keyword>